<organism evidence="2 4">
    <name type="scientific">Halalkalicoccus jeotgali (strain DSM 18796 / CECT 7217 / JCM 14584 / KCTC 4019 / B3)</name>
    <dbReference type="NCBI Taxonomy" id="795797"/>
    <lineage>
        <taxon>Archaea</taxon>
        <taxon>Methanobacteriati</taxon>
        <taxon>Methanobacteriota</taxon>
        <taxon>Stenosarchaea group</taxon>
        <taxon>Halobacteria</taxon>
        <taxon>Halobacteriales</taxon>
        <taxon>Halococcaceae</taxon>
        <taxon>Halalkalicoccus</taxon>
    </lineage>
</organism>
<keyword evidence="5" id="KW-1185">Reference proteome</keyword>
<evidence type="ECO:0000313" key="2">
    <source>
        <dbReference type="EMBL" id="ADJ15974.1"/>
    </source>
</evidence>
<protein>
    <submittedName>
        <fullName evidence="2">Uncharacterized protein</fullName>
    </submittedName>
</protein>
<dbReference type="RefSeq" id="WP_008415902.1">
    <property type="nucleotide sequence ID" value="NC_014297.1"/>
</dbReference>
<feature type="transmembrane region" description="Helical" evidence="1">
    <location>
        <begin position="30"/>
        <end position="48"/>
    </location>
</feature>
<gene>
    <name evidence="2" type="ordered locus">HacjB3_12965</name>
    <name evidence="3" type="ORF">C497_08169</name>
</gene>
<reference evidence="3 5" key="2">
    <citation type="journal article" date="2014" name="PLoS Genet.">
        <title>Phylogenetically driven sequencing of extremely halophilic archaea reveals strategies for static and dynamic osmo-response.</title>
        <authorList>
            <person name="Becker E.A."/>
            <person name="Seitzer P.M."/>
            <person name="Tritt A."/>
            <person name="Larsen D."/>
            <person name="Krusor M."/>
            <person name="Yao A.I."/>
            <person name="Wu D."/>
            <person name="Madern D."/>
            <person name="Eisen J.A."/>
            <person name="Darling A.E."/>
            <person name="Facciotti M.T."/>
        </authorList>
    </citation>
    <scope>NUCLEOTIDE SEQUENCE [LARGE SCALE GENOMIC DNA]</scope>
    <source>
        <strain evidence="3">B3</strain>
        <strain evidence="5">DSM 18796 / CECT 7217 / JCM 14584 / KCTC 4019 / B3</strain>
    </source>
</reference>
<reference evidence="2 4" key="1">
    <citation type="journal article" date="2010" name="J. Bacteriol.">
        <title>Complete genome sequence of Halalkalicoccus jeotgali B3(T), an extremely halophilic archaeon.</title>
        <authorList>
            <person name="Roh S.W."/>
            <person name="Nam Y.D."/>
            <person name="Nam S.H."/>
            <person name="Choi S.H."/>
            <person name="Park H.S."/>
            <person name="Bae J.W."/>
        </authorList>
    </citation>
    <scope>NUCLEOTIDE SEQUENCE [LARGE SCALE GENOMIC DNA]</scope>
    <source>
        <strain evidence="2">B3</strain>
        <strain evidence="4">DSM 18796 / CECT 7217 / JCM 14584 / KCTC 4019 / B3</strain>
    </source>
</reference>
<accession>D8J721</accession>
<keyword evidence="1" id="KW-1133">Transmembrane helix</keyword>
<dbReference type="KEGG" id="hje:HacjB3_12965"/>
<sequence length="51" mass="5413">MGVSGRLVVIIVAAALIWSGMAVFEPDPVVVSSYLVGAIPSILVVEAFRRR</sequence>
<dbReference type="Proteomes" id="UP000000390">
    <property type="component" value="Chromosome"/>
</dbReference>
<evidence type="ECO:0000313" key="4">
    <source>
        <dbReference type="Proteomes" id="UP000000390"/>
    </source>
</evidence>
<dbReference type="EMBL" id="CP002062">
    <property type="protein sequence ID" value="ADJ15974.1"/>
    <property type="molecule type" value="Genomic_DNA"/>
</dbReference>
<evidence type="ECO:0000313" key="3">
    <source>
        <dbReference type="EMBL" id="ELY38070.1"/>
    </source>
</evidence>
<evidence type="ECO:0000313" key="5">
    <source>
        <dbReference type="Proteomes" id="UP000011645"/>
    </source>
</evidence>
<dbReference type="PATRIC" id="fig|795797.18.peg.2594"/>
<evidence type="ECO:0000256" key="1">
    <source>
        <dbReference type="SAM" id="Phobius"/>
    </source>
</evidence>
<dbReference type="HOGENOM" id="CLU_3093985_0_0_2"/>
<name>D8J721_HALJB</name>
<proteinExistence type="predicted"/>
<keyword evidence="1" id="KW-0812">Transmembrane</keyword>
<dbReference type="GeneID" id="54763669"/>
<dbReference type="AlphaFoldDB" id="D8J721"/>
<feature type="transmembrane region" description="Helical" evidence="1">
    <location>
        <begin position="7"/>
        <end position="24"/>
    </location>
</feature>
<dbReference type="Proteomes" id="UP000011645">
    <property type="component" value="Unassembled WGS sequence"/>
</dbReference>
<keyword evidence="1" id="KW-0472">Membrane</keyword>
<dbReference type="EMBL" id="AOHV01000024">
    <property type="protein sequence ID" value="ELY38070.1"/>
    <property type="molecule type" value="Genomic_DNA"/>
</dbReference>